<evidence type="ECO:0000259" key="6">
    <source>
        <dbReference type="Pfam" id="PF00696"/>
    </source>
</evidence>
<dbReference type="InterPro" id="IPR003964">
    <property type="entry name" value="Carb_kinase"/>
</dbReference>
<evidence type="ECO:0000313" key="7">
    <source>
        <dbReference type="EMBL" id="RKX68145.1"/>
    </source>
</evidence>
<feature type="domain" description="Aspartate/glutamate/uridylate kinase" evidence="6">
    <location>
        <begin position="4"/>
        <end position="292"/>
    </location>
</feature>
<evidence type="ECO:0000313" key="8">
    <source>
        <dbReference type="Proteomes" id="UP000282321"/>
    </source>
</evidence>
<keyword evidence="2 5" id="KW-0808">Transferase</keyword>
<dbReference type="FunFam" id="3.40.1160.10:FF:000007">
    <property type="entry name" value="Carbamate kinase"/>
    <property type="match status" value="1"/>
</dbReference>
<organism evidence="7 8">
    <name type="scientific">candidate division TA06 bacterium</name>
    <dbReference type="NCBI Taxonomy" id="2250710"/>
    <lineage>
        <taxon>Bacteria</taxon>
        <taxon>Bacteria division TA06</taxon>
    </lineage>
</organism>
<keyword evidence="3 5" id="KW-0418">Kinase</keyword>
<dbReference type="NCBIfam" id="NF009007">
    <property type="entry name" value="PRK12352.1"/>
    <property type="match status" value="1"/>
</dbReference>
<dbReference type="AlphaFoldDB" id="A0A660SBB7"/>
<dbReference type="Proteomes" id="UP000282321">
    <property type="component" value="Unassembled WGS sequence"/>
</dbReference>
<comment type="similarity">
    <text evidence="1 5">Belongs to the carbamate kinase family.</text>
</comment>
<dbReference type="Gene3D" id="3.40.1160.10">
    <property type="entry name" value="Acetylglutamate kinase-like"/>
    <property type="match status" value="1"/>
</dbReference>
<dbReference type="PANTHER" id="PTHR30409">
    <property type="entry name" value="CARBAMATE KINASE"/>
    <property type="match status" value="1"/>
</dbReference>
<evidence type="ECO:0000256" key="1">
    <source>
        <dbReference type="ARBA" id="ARBA00011066"/>
    </source>
</evidence>
<evidence type="ECO:0000256" key="3">
    <source>
        <dbReference type="ARBA" id="ARBA00022777"/>
    </source>
</evidence>
<name>A0A660SBB7_UNCT6</name>
<dbReference type="GO" id="GO:0019546">
    <property type="term" value="P:L-arginine deiminase pathway"/>
    <property type="evidence" value="ECO:0007669"/>
    <property type="project" value="TreeGrafter"/>
</dbReference>
<dbReference type="Pfam" id="PF00696">
    <property type="entry name" value="AA_kinase"/>
    <property type="match status" value="1"/>
</dbReference>
<dbReference type="CDD" id="cd04235">
    <property type="entry name" value="AAK_CK"/>
    <property type="match status" value="1"/>
</dbReference>
<dbReference type="EMBL" id="QNBC01000002">
    <property type="protein sequence ID" value="RKX68145.1"/>
    <property type="molecule type" value="Genomic_DNA"/>
</dbReference>
<protein>
    <recommendedName>
        <fullName evidence="4 5">Carbamate kinase</fullName>
    </recommendedName>
</protein>
<gene>
    <name evidence="7" type="primary">arcC</name>
    <name evidence="7" type="ORF">DRP44_00270</name>
</gene>
<dbReference type="NCBIfam" id="TIGR00746">
    <property type="entry name" value="arcC"/>
    <property type="match status" value="1"/>
</dbReference>
<comment type="caution">
    <text evidence="7">The sequence shown here is derived from an EMBL/GenBank/DDBJ whole genome shotgun (WGS) entry which is preliminary data.</text>
</comment>
<evidence type="ECO:0000256" key="5">
    <source>
        <dbReference type="PIRNR" id="PIRNR000723"/>
    </source>
</evidence>
<dbReference type="SUPFAM" id="SSF53633">
    <property type="entry name" value="Carbamate kinase-like"/>
    <property type="match status" value="1"/>
</dbReference>
<dbReference type="InterPro" id="IPR036393">
    <property type="entry name" value="AceGlu_kinase-like_sf"/>
</dbReference>
<sequence length="312" mass="33657">MNNIAVVALGGNALIKKGQKGDIHEQFANTRSSLNAIIHLIRKDFKVVITHGNGPQAGHELIKNEMAEGVVPPLPLGVIDASTQGWIGYMIEQSLQNKLLLERIDKDVVTIVTQVLVDKDDPSITNPTKPVGPFYKEEDLPKLKGKGWVIKEDAGRGYRRVVPSPIPLGIIESKIIKKIIDSGTIVIAAGGGGIPVYKQEDGTLEGFDSVIDKDRASAVLALEIGADTFIILTGVDKVSLNFNKPNQVDLDYMTVTEARKYYEEGHFAKGSMAPKIEAAINFLQNGGKRVIISSIENGANAIEGKTGTLITP</sequence>
<evidence type="ECO:0000256" key="4">
    <source>
        <dbReference type="NCBIfam" id="TIGR00746"/>
    </source>
</evidence>
<dbReference type="InterPro" id="IPR001048">
    <property type="entry name" value="Asp/Glu/Uridylate_kinase"/>
</dbReference>
<evidence type="ECO:0000256" key="2">
    <source>
        <dbReference type="ARBA" id="ARBA00022679"/>
    </source>
</evidence>
<dbReference type="PRINTS" id="PR01469">
    <property type="entry name" value="CARBMTKINASE"/>
</dbReference>
<reference evidence="7 8" key="1">
    <citation type="submission" date="2018-06" db="EMBL/GenBank/DDBJ databases">
        <title>Extensive metabolic versatility and redundancy in microbially diverse, dynamic hydrothermal sediments.</title>
        <authorList>
            <person name="Dombrowski N."/>
            <person name="Teske A."/>
            <person name="Baker B.J."/>
        </authorList>
    </citation>
    <scope>NUCLEOTIDE SEQUENCE [LARGE SCALE GENOMIC DNA]</scope>
    <source>
        <strain evidence="7">B35_G9</strain>
    </source>
</reference>
<accession>A0A660SBB7</accession>
<dbReference type="GO" id="GO:0008804">
    <property type="term" value="F:carbamate kinase activity"/>
    <property type="evidence" value="ECO:0007669"/>
    <property type="project" value="UniProtKB-UniRule"/>
</dbReference>
<dbReference type="PIRSF" id="PIRSF000723">
    <property type="entry name" value="Carbamate_kin"/>
    <property type="match status" value="1"/>
</dbReference>
<dbReference type="GO" id="GO:0005829">
    <property type="term" value="C:cytosol"/>
    <property type="evidence" value="ECO:0007669"/>
    <property type="project" value="TreeGrafter"/>
</dbReference>
<proteinExistence type="inferred from homology"/>
<dbReference type="PANTHER" id="PTHR30409:SF1">
    <property type="entry name" value="CARBAMATE KINASE-RELATED"/>
    <property type="match status" value="1"/>
</dbReference>